<feature type="compositionally biased region" description="Polar residues" evidence="1">
    <location>
        <begin position="147"/>
        <end position="163"/>
    </location>
</feature>
<dbReference type="OMA" id="NNESANM"/>
<dbReference type="RefSeq" id="XP_001010056.2">
    <property type="nucleotide sequence ID" value="XM_001010056.3"/>
</dbReference>
<feature type="compositionally biased region" description="Low complexity" evidence="1">
    <location>
        <begin position="195"/>
        <end position="220"/>
    </location>
</feature>
<evidence type="ECO:0000313" key="3">
    <source>
        <dbReference type="Proteomes" id="UP000009168"/>
    </source>
</evidence>
<feature type="region of interest" description="Disordered" evidence="1">
    <location>
        <begin position="195"/>
        <end position="224"/>
    </location>
</feature>
<dbReference type="eggNOG" id="ENOG502SZ8U">
    <property type="taxonomic scope" value="Eukaryota"/>
</dbReference>
<name>Q22X35_TETTS</name>
<feature type="compositionally biased region" description="Low complexity" evidence="1">
    <location>
        <begin position="131"/>
        <end position="141"/>
    </location>
</feature>
<dbReference type="Proteomes" id="UP000009168">
    <property type="component" value="Unassembled WGS sequence"/>
</dbReference>
<dbReference type="InParanoid" id="Q22X35"/>
<feature type="compositionally biased region" description="Basic and acidic residues" evidence="1">
    <location>
        <begin position="282"/>
        <end position="293"/>
    </location>
</feature>
<keyword evidence="3" id="KW-1185">Reference proteome</keyword>
<feature type="compositionally biased region" description="Polar residues" evidence="1">
    <location>
        <begin position="266"/>
        <end position="277"/>
    </location>
</feature>
<evidence type="ECO:0000256" key="1">
    <source>
        <dbReference type="SAM" id="MobiDB-lite"/>
    </source>
</evidence>
<feature type="region of interest" description="Disordered" evidence="1">
    <location>
        <begin position="105"/>
        <end position="163"/>
    </location>
</feature>
<evidence type="ECO:0000313" key="2">
    <source>
        <dbReference type="EMBL" id="EAR89811.2"/>
    </source>
</evidence>
<feature type="region of interest" description="Disordered" evidence="1">
    <location>
        <begin position="357"/>
        <end position="379"/>
    </location>
</feature>
<dbReference type="KEGG" id="tet:TTHERM_00633180"/>
<dbReference type="HOGENOM" id="CLU_525330_0_0_1"/>
<feature type="region of interest" description="Disordered" evidence="1">
    <location>
        <begin position="266"/>
        <end position="294"/>
    </location>
</feature>
<sequence>MSIYGGFGLRRTESKYNWCLEQMLQVLSTKMINLIEKESEQTITSFKFKFGKIYCMMKGMEEHKYLPPKFSESVKKLADFVGIDFEFLEQYMPTTTIKGDSIMEHSNEKQNTRQDSQQTPPKAMKAKINGSSQNNSLNNSQVKALRTPNSSSQRKRQFSSGNYQQSAQNIIINPLDRFSEATSQIYKIYEENNLDNNNENTKSNSSQQQQILQQKQIQSIDNSKLVSQDKNYDGKHKELINRVLNNIQAVHSLQYTDQSKLTYITNNPYSQSRNMSPTPDILNRRESRPHSNDKQTIFQRSIGTKNQIPSNNQTFYTSNVFHMYDNKNQQQKNRTKCSPLYSPNIQSIQDESIKVIKKPNTRQNSERNQSVGPSYIQKNNSHNFSLEQSQLPNSDKKPLKNIRLKKSKISKQSTKEDQANIVINLKEINGEDNTGQTIFNQNAAQGQQQQQRLPSFSPMRNYDTSDDLQGFLEGNFVYKEKETLQIAGLDQKDQEPQKMKVKDVLLIEDQVKNEDTQIV</sequence>
<protein>
    <submittedName>
        <fullName evidence="2">Uncharacterized protein</fullName>
    </submittedName>
</protein>
<dbReference type="GeneID" id="7826209"/>
<reference evidence="3" key="1">
    <citation type="journal article" date="2006" name="PLoS Biol.">
        <title>Macronuclear genome sequence of the ciliate Tetrahymena thermophila, a model eukaryote.</title>
        <authorList>
            <person name="Eisen J.A."/>
            <person name="Coyne R.S."/>
            <person name="Wu M."/>
            <person name="Wu D."/>
            <person name="Thiagarajan M."/>
            <person name="Wortman J.R."/>
            <person name="Badger J.H."/>
            <person name="Ren Q."/>
            <person name="Amedeo P."/>
            <person name="Jones K.M."/>
            <person name="Tallon L.J."/>
            <person name="Delcher A.L."/>
            <person name="Salzberg S.L."/>
            <person name="Silva J.C."/>
            <person name="Haas B.J."/>
            <person name="Majoros W.H."/>
            <person name="Farzad M."/>
            <person name="Carlton J.M."/>
            <person name="Smith R.K. Jr."/>
            <person name="Garg J."/>
            <person name="Pearlman R.E."/>
            <person name="Karrer K.M."/>
            <person name="Sun L."/>
            <person name="Manning G."/>
            <person name="Elde N.C."/>
            <person name="Turkewitz A.P."/>
            <person name="Asai D.J."/>
            <person name="Wilkes D.E."/>
            <person name="Wang Y."/>
            <person name="Cai H."/>
            <person name="Collins K."/>
            <person name="Stewart B.A."/>
            <person name="Lee S.R."/>
            <person name="Wilamowska K."/>
            <person name="Weinberg Z."/>
            <person name="Ruzzo W.L."/>
            <person name="Wloga D."/>
            <person name="Gaertig J."/>
            <person name="Frankel J."/>
            <person name="Tsao C.-C."/>
            <person name="Gorovsky M.A."/>
            <person name="Keeling P.J."/>
            <person name="Waller R.F."/>
            <person name="Patron N.J."/>
            <person name="Cherry J.M."/>
            <person name="Stover N.A."/>
            <person name="Krieger C.J."/>
            <person name="del Toro C."/>
            <person name="Ryder H.F."/>
            <person name="Williamson S.C."/>
            <person name="Barbeau R.A."/>
            <person name="Hamilton E.P."/>
            <person name="Orias E."/>
        </authorList>
    </citation>
    <scope>NUCLEOTIDE SEQUENCE [LARGE SCALE GENOMIC DNA]</scope>
    <source>
        <strain evidence="3">SB210</strain>
    </source>
</reference>
<accession>Q22X35</accession>
<dbReference type="OrthoDB" id="286516at2759"/>
<gene>
    <name evidence="2" type="ORF">TTHERM_00633180</name>
</gene>
<dbReference type="EMBL" id="GG662809">
    <property type="protein sequence ID" value="EAR89811.2"/>
    <property type="molecule type" value="Genomic_DNA"/>
</dbReference>
<feature type="compositionally biased region" description="Polar residues" evidence="1">
    <location>
        <begin position="361"/>
        <end position="379"/>
    </location>
</feature>
<proteinExistence type="predicted"/>
<organism evidence="2 3">
    <name type="scientific">Tetrahymena thermophila (strain SB210)</name>
    <dbReference type="NCBI Taxonomy" id="312017"/>
    <lineage>
        <taxon>Eukaryota</taxon>
        <taxon>Sar</taxon>
        <taxon>Alveolata</taxon>
        <taxon>Ciliophora</taxon>
        <taxon>Intramacronucleata</taxon>
        <taxon>Oligohymenophorea</taxon>
        <taxon>Hymenostomatida</taxon>
        <taxon>Tetrahymenina</taxon>
        <taxon>Tetrahymenidae</taxon>
        <taxon>Tetrahymena</taxon>
    </lineage>
</organism>
<dbReference type="AlphaFoldDB" id="Q22X35"/>